<evidence type="ECO:0000313" key="11">
    <source>
        <dbReference type="EMBL" id="MCP1376126.1"/>
    </source>
</evidence>
<dbReference type="Gene3D" id="3.40.390.10">
    <property type="entry name" value="Collagenase (Catalytic Domain)"/>
    <property type="match status" value="1"/>
</dbReference>
<dbReference type="Pfam" id="PF01432">
    <property type="entry name" value="Peptidase_M3"/>
    <property type="match status" value="1"/>
</dbReference>
<keyword evidence="6 7" id="KW-0482">Metalloprotease</keyword>
<evidence type="ECO:0000256" key="5">
    <source>
        <dbReference type="ARBA" id="ARBA00022833"/>
    </source>
</evidence>
<evidence type="ECO:0000256" key="9">
    <source>
        <dbReference type="SAM" id="SignalP"/>
    </source>
</evidence>
<dbReference type="RefSeq" id="WP_253568947.1">
    <property type="nucleotide sequence ID" value="NZ_JAMZEK010000005.1"/>
</dbReference>
<keyword evidence="5 7" id="KW-0862">Zinc</keyword>
<feature type="chain" id="PRO_5047018258" evidence="9">
    <location>
        <begin position="17"/>
        <end position="745"/>
    </location>
</feature>
<dbReference type="InterPro" id="IPR001567">
    <property type="entry name" value="Pept_M3A_M3B_dom"/>
</dbReference>
<dbReference type="GO" id="GO:0008241">
    <property type="term" value="F:peptidyl-dipeptidase activity"/>
    <property type="evidence" value="ECO:0007669"/>
    <property type="project" value="UniProtKB-EC"/>
</dbReference>
<keyword evidence="12" id="KW-1185">Reference proteome</keyword>
<dbReference type="PROSITE" id="PS51257">
    <property type="entry name" value="PROKAR_LIPOPROTEIN"/>
    <property type="match status" value="1"/>
</dbReference>
<evidence type="ECO:0000256" key="1">
    <source>
        <dbReference type="ARBA" id="ARBA00006040"/>
    </source>
</evidence>
<evidence type="ECO:0000256" key="4">
    <source>
        <dbReference type="ARBA" id="ARBA00022801"/>
    </source>
</evidence>
<proteinExistence type="inferred from homology"/>
<comment type="cofactor">
    <cofactor evidence="7">
        <name>Zn(2+)</name>
        <dbReference type="ChEBI" id="CHEBI:29105"/>
    </cofactor>
    <text evidence="7">Binds 1 zinc ion.</text>
</comment>
<dbReference type="InterPro" id="IPR024077">
    <property type="entry name" value="Neurolysin/TOP_dom2"/>
</dbReference>
<organism evidence="11 12">
    <name type="scientific">Dyella lutea</name>
    <dbReference type="NCBI Taxonomy" id="2950441"/>
    <lineage>
        <taxon>Bacteria</taxon>
        <taxon>Pseudomonadati</taxon>
        <taxon>Pseudomonadota</taxon>
        <taxon>Gammaproteobacteria</taxon>
        <taxon>Lysobacterales</taxon>
        <taxon>Rhodanobacteraceae</taxon>
        <taxon>Dyella</taxon>
    </lineage>
</organism>
<reference evidence="11 12" key="1">
    <citation type="submission" date="2022-06" db="EMBL/GenBank/DDBJ databases">
        <title>Dyella sp. Sa strain:Sa Genome sequencing.</title>
        <authorList>
            <person name="Park S."/>
        </authorList>
    </citation>
    <scope>NUCLEOTIDE SEQUENCE [LARGE SCALE GENOMIC DNA]</scope>
    <source>
        <strain evidence="11 12">Sa</strain>
    </source>
</reference>
<sequence length="745" mass="82774">MLRLRTLAMATTIALAACSQHGNEPAKSSAPAPAPASAPAPAPASTAPAKAASTASTAPFTDANPFAKASTLDFQAPPFDKITDADYQPAIEEGMRQHLAEIQKIADNPEPPTFDNTFVAMEKSGALLSRVMMVFNGVTGANTDDTLQKVQEDEAPKLAAHEDAIYLNSKLFQRVEAVYDQRASLKLDPESLRLVEVVYRNFVHHGAKLSDADKAKLKALNEEESTLSTKFTNTLLAATKDGALVVDDKSKLAGLSEGDIAAAAQAAKARGLDGKWVIALQNTTQQPALQDLTDRATREALFKASWDRAEKGNADDTRAIIERLAQIRAEQAKLLGFPSYAAWKLDDQMAKTPERAIKFMQDLVPAATARAEREAKDIQSVIDQQKGGFKLQAWDWEHYAEQVRKAKYDLDENQIKPYFELDNVLKNGVFYAANQLYGLTFKERKDIPVYQPDVRVFEVFDKDGKSLALFYCDYFKRDNKGGGAWMDNFVGQSKLLGTKPVIYNVANFTKPAPGQPALLSFDDVITMFHEFGHALHGMFADEEYPTLSGTNTARDFVEFPSQFNEHWATDPKVFAHYAVNYKTGKPMPQELVDKIKKARNFNKGYDMTELVSAALLDMGWHSLPADAPKQDADAFEAKTLKDDKINLSYVPPRYRSSYFQHIWGNGYAAGYYAYLWTEMLADDGFEWFKEHGGLTRANGDRFRAMVLSRGNTEDLEKMYEAWRGKAPSVEPMLIDRGLKDAPKGK</sequence>
<keyword evidence="9" id="KW-0732">Signal</keyword>
<dbReference type="PANTHER" id="PTHR43660:SF1">
    <property type="entry name" value="DIPEPTIDYL CARBOXYPEPTIDASE"/>
    <property type="match status" value="1"/>
</dbReference>
<evidence type="ECO:0000256" key="6">
    <source>
        <dbReference type="ARBA" id="ARBA00023049"/>
    </source>
</evidence>
<dbReference type="EMBL" id="JAMZEK010000005">
    <property type="protein sequence ID" value="MCP1376126.1"/>
    <property type="molecule type" value="Genomic_DNA"/>
</dbReference>
<dbReference type="CDD" id="cd06456">
    <property type="entry name" value="M3A_DCP"/>
    <property type="match status" value="1"/>
</dbReference>
<gene>
    <name evidence="11" type="primary">dcp</name>
    <name evidence="11" type="ORF">NC595_18920</name>
</gene>
<dbReference type="Gene3D" id="1.10.1370.10">
    <property type="entry name" value="Neurolysin, domain 3"/>
    <property type="match status" value="1"/>
</dbReference>
<dbReference type="SUPFAM" id="SSF55486">
    <property type="entry name" value="Metalloproteases ('zincins'), catalytic domain"/>
    <property type="match status" value="1"/>
</dbReference>
<feature type="compositionally biased region" description="Low complexity" evidence="8">
    <location>
        <begin position="43"/>
        <end position="56"/>
    </location>
</feature>
<comment type="caution">
    <text evidence="11">The sequence shown here is derived from an EMBL/GenBank/DDBJ whole genome shotgun (WGS) entry which is preliminary data.</text>
</comment>
<dbReference type="InterPro" id="IPR045090">
    <property type="entry name" value="Pept_M3A_M3B"/>
</dbReference>
<dbReference type="GO" id="GO:0004180">
    <property type="term" value="F:carboxypeptidase activity"/>
    <property type="evidence" value="ECO:0007669"/>
    <property type="project" value="UniProtKB-KW"/>
</dbReference>
<evidence type="ECO:0000256" key="7">
    <source>
        <dbReference type="RuleBase" id="RU003435"/>
    </source>
</evidence>
<evidence type="ECO:0000256" key="2">
    <source>
        <dbReference type="ARBA" id="ARBA00022670"/>
    </source>
</evidence>
<name>A0ABT1FFG4_9GAMM</name>
<feature type="compositionally biased region" description="Pro residues" evidence="8">
    <location>
        <begin position="32"/>
        <end position="42"/>
    </location>
</feature>
<keyword evidence="3 7" id="KW-0479">Metal-binding</keyword>
<evidence type="ECO:0000256" key="8">
    <source>
        <dbReference type="SAM" id="MobiDB-lite"/>
    </source>
</evidence>
<evidence type="ECO:0000313" key="12">
    <source>
        <dbReference type="Proteomes" id="UP001204615"/>
    </source>
</evidence>
<keyword evidence="2 7" id="KW-0645">Protease</keyword>
<dbReference type="PANTHER" id="PTHR43660">
    <property type="entry name" value="DIPEPTIDYL CARBOXYPEPTIDASE"/>
    <property type="match status" value="1"/>
</dbReference>
<dbReference type="Gene3D" id="1.10.1370.40">
    <property type="match status" value="1"/>
</dbReference>
<keyword evidence="4 7" id="KW-0378">Hydrolase</keyword>
<feature type="region of interest" description="Disordered" evidence="8">
    <location>
        <begin position="22"/>
        <end position="56"/>
    </location>
</feature>
<evidence type="ECO:0000256" key="3">
    <source>
        <dbReference type="ARBA" id="ARBA00022723"/>
    </source>
</evidence>
<dbReference type="InterPro" id="IPR024079">
    <property type="entry name" value="MetalloPept_cat_dom_sf"/>
</dbReference>
<protein>
    <submittedName>
        <fullName evidence="11">Peptidyl-dipeptidase Dcp</fullName>
        <ecNumber evidence="11">3.4.15.5</ecNumber>
    </submittedName>
</protein>
<accession>A0ABT1FFG4</accession>
<dbReference type="NCBIfam" id="NF007624">
    <property type="entry name" value="PRK10280.1"/>
    <property type="match status" value="1"/>
</dbReference>
<feature type="domain" description="Peptidase M3A/M3B catalytic" evidence="10">
    <location>
        <begin position="289"/>
        <end position="735"/>
    </location>
</feature>
<comment type="similarity">
    <text evidence="1 7">Belongs to the peptidase M3 family.</text>
</comment>
<keyword evidence="11" id="KW-0121">Carboxypeptidase</keyword>
<dbReference type="InterPro" id="IPR034005">
    <property type="entry name" value="M3A_DCP"/>
</dbReference>
<dbReference type="EC" id="3.4.15.5" evidence="11"/>
<feature type="signal peptide" evidence="9">
    <location>
        <begin position="1"/>
        <end position="16"/>
    </location>
</feature>
<evidence type="ECO:0000259" key="10">
    <source>
        <dbReference type="Pfam" id="PF01432"/>
    </source>
</evidence>
<dbReference type="Proteomes" id="UP001204615">
    <property type="component" value="Unassembled WGS sequence"/>
</dbReference>